<reference evidence="6 7" key="1">
    <citation type="journal article" date="2016" name="Nat. Commun.">
        <title>Thousands of microbial genomes shed light on interconnected biogeochemical processes in an aquifer system.</title>
        <authorList>
            <person name="Anantharaman K."/>
            <person name="Brown C.T."/>
            <person name="Hug L.A."/>
            <person name="Sharon I."/>
            <person name="Castelle C.J."/>
            <person name="Probst A.J."/>
            <person name="Thomas B.C."/>
            <person name="Singh A."/>
            <person name="Wilkins M.J."/>
            <person name="Karaoz U."/>
            <person name="Brodie E.L."/>
            <person name="Williams K.H."/>
            <person name="Hubbard S.S."/>
            <person name="Banfield J.F."/>
        </authorList>
    </citation>
    <scope>NUCLEOTIDE SEQUENCE [LARGE SCALE GENOMIC DNA]</scope>
</reference>
<dbReference type="AlphaFoldDB" id="A0A1F7IV22"/>
<dbReference type="PANTHER" id="PTHR13610:SF9">
    <property type="entry name" value="FI06469P"/>
    <property type="match status" value="1"/>
</dbReference>
<keyword evidence="3" id="KW-0949">S-adenosyl-L-methionine</keyword>
<feature type="transmembrane region" description="Helical" evidence="4">
    <location>
        <begin position="6"/>
        <end position="31"/>
    </location>
</feature>
<keyword evidence="2" id="KW-0808">Transferase</keyword>
<keyword evidence="4" id="KW-1133">Transmembrane helix</keyword>
<dbReference type="PANTHER" id="PTHR13610">
    <property type="entry name" value="METHYLTRANSFERASE DOMAIN-CONTAINING PROTEIN"/>
    <property type="match status" value="1"/>
</dbReference>
<keyword evidence="1" id="KW-0489">Methyltransferase</keyword>
<dbReference type="Pfam" id="PF13847">
    <property type="entry name" value="Methyltransf_31"/>
    <property type="match status" value="1"/>
</dbReference>
<sequence length="184" mass="20964">MTLNEIAYLAFVIVEVIVLFIAATYAVFLVYSWLHGAPFVGTETDEFENIFSSIPIVSGMTFLDIGCGDGRVVIDAIKKYKVNGIGIDINPLLICYARFRASWLKIHSAKFYIAKIDKFDFSKADIIYIYLFPKLVEKLIDKIRNEAHPGTYIISHAFKIEGLEEHFLKSLSGKKFKTYIYLIT</sequence>
<dbReference type="InterPro" id="IPR025714">
    <property type="entry name" value="Methyltranfer_dom"/>
</dbReference>
<dbReference type="GO" id="GO:0032259">
    <property type="term" value="P:methylation"/>
    <property type="evidence" value="ECO:0007669"/>
    <property type="project" value="UniProtKB-KW"/>
</dbReference>
<organism evidence="6 7">
    <name type="scientific">Candidatus Roizmanbacteria bacterium RIFCSPLOWO2_01_FULL_38_12</name>
    <dbReference type="NCBI Taxonomy" id="1802061"/>
    <lineage>
        <taxon>Bacteria</taxon>
        <taxon>Candidatus Roizmaniibacteriota</taxon>
    </lineage>
</organism>
<dbReference type="InterPro" id="IPR029063">
    <property type="entry name" value="SAM-dependent_MTases_sf"/>
</dbReference>
<evidence type="ECO:0000256" key="3">
    <source>
        <dbReference type="ARBA" id="ARBA00022691"/>
    </source>
</evidence>
<name>A0A1F7IV22_9BACT</name>
<dbReference type="Proteomes" id="UP000177141">
    <property type="component" value="Unassembled WGS sequence"/>
</dbReference>
<evidence type="ECO:0000259" key="5">
    <source>
        <dbReference type="Pfam" id="PF13847"/>
    </source>
</evidence>
<keyword evidence="4" id="KW-0812">Transmembrane</keyword>
<keyword evidence="4" id="KW-0472">Membrane</keyword>
<evidence type="ECO:0000256" key="4">
    <source>
        <dbReference type="SAM" id="Phobius"/>
    </source>
</evidence>
<proteinExistence type="predicted"/>
<comment type="caution">
    <text evidence="6">The sequence shown here is derived from an EMBL/GenBank/DDBJ whole genome shotgun (WGS) entry which is preliminary data.</text>
</comment>
<evidence type="ECO:0000313" key="7">
    <source>
        <dbReference type="Proteomes" id="UP000177141"/>
    </source>
</evidence>
<evidence type="ECO:0000256" key="1">
    <source>
        <dbReference type="ARBA" id="ARBA00022603"/>
    </source>
</evidence>
<evidence type="ECO:0000313" key="6">
    <source>
        <dbReference type="EMBL" id="OGK47210.1"/>
    </source>
</evidence>
<dbReference type="CDD" id="cd02440">
    <property type="entry name" value="AdoMet_MTases"/>
    <property type="match status" value="1"/>
</dbReference>
<accession>A0A1F7IV22</accession>
<dbReference type="InterPro" id="IPR026170">
    <property type="entry name" value="FAM173A/B"/>
</dbReference>
<gene>
    <name evidence="6" type="ORF">A3A93_04235</name>
</gene>
<dbReference type="STRING" id="1802061.A3A93_04235"/>
<dbReference type="GO" id="GO:0016279">
    <property type="term" value="F:protein-lysine N-methyltransferase activity"/>
    <property type="evidence" value="ECO:0007669"/>
    <property type="project" value="InterPro"/>
</dbReference>
<protein>
    <recommendedName>
        <fullName evidence="5">Methyltransferase domain-containing protein</fullName>
    </recommendedName>
</protein>
<dbReference type="Gene3D" id="3.40.50.150">
    <property type="entry name" value="Vaccinia Virus protein VP39"/>
    <property type="match status" value="1"/>
</dbReference>
<evidence type="ECO:0000256" key="2">
    <source>
        <dbReference type="ARBA" id="ARBA00022679"/>
    </source>
</evidence>
<dbReference type="EMBL" id="MGAL01000035">
    <property type="protein sequence ID" value="OGK47210.1"/>
    <property type="molecule type" value="Genomic_DNA"/>
</dbReference>
<dbReference type="SUPFAM" id="SSF53335">
    <property type="entry name" value="S-adenosyl-L-methionine-dependent methyltransferases"/>
    <property type="match status" value="1"/>
</dbReference>
<feature type="domain" description="Methyltransferase" evidence="5">
    <location>
        <begin position="57"/>
        <end position="158"/>
    </location>
</feature>